<proteinExistence type="inferred from homology"/>
<accession>A0AAD6NHH8</accession>
<dbReference type="GO" id="GO:0005829">
    <property type="term" value="C:cytosol"/>
    <property type="evidence" value="ECO:0007669"/>
    <property type="project" value="TreeGrafter"/>
</dbReference>
<dbReference type="InterPro" id="IPR045108">
    <property type="entry name" value="TXNDC17-like"/>
</dbReference>
<dbReference type="InterPro" id="IPR010357">
    <property type="entry name" value="TXNDC17_dom"/>
</dbReference>
<name>A0AAD6NHH8_DREDA</name>
<feature type="domain" description="Thioredoxin" evidence="3">
    <location>
        <begin position="25"/>
        <end position="109"/>
    </location>
</feature>
<evidence type="ECO:0000313" key="5">
    <source>
        <dbReference type="Proteomes" id="UP001221413"/>
    </source>
</evidence>
<dbReference type="AlphaFoldDB" id="A0AAD6NHH8"/>
<dbReference type="PANTHER" id="PTHR12452:SF0">
    <property type="entry name" value="THIOREDOXIN DOMAIN-CONTAINING PROTEIN 17"/>
    <property type="match status" value="1"/>
</dbReference>
<comment type="caution">
    <text evidence="4">The sequence shown here is derived from an EMBL/GenBank/DDBJ whole genome shotgun (WGS) entry which is preliminary data.</text>
</comment>
<gene>
    <name evidence="4" type="ORF">Dda_6407</name>
</gene>
<dbReference type="EMBL" id="JAQGDS010000008">
    <property type="protein sequence ID" value="KAJ6258367.1"/>
    <property type="molecule type" value="Genomic_DNA"/>
</dbReference>
<keyword evidence="5" id="KW-1185">Reference proteome</keyword>
<feature type="compositionally biased region" description="Basic and acidic residues" evidence="2">
    <location>
        <begin position="177"/>
        <end position="197"/>
    </location>
</feature>
<reference evidence="4" key="1">
    <citation type="submission" date="2023-01" db="EMBL/GenBank/DDBJ databases">
        <title>The chitinases involved in constricting ring structure development in the nematode-trapping fungus Drechslerella dactyloides.</title>
        <authorList>
            <person name="Wang R."/>
            <person name="Zhang L."/>
            <person name="Tang P."/>
            <person name="Li S."/>
            <person name="Liang L."/>
        </authorList>
    </citation>
    <scope>NUCLEOTIDE SEQUENCE</scope>
    <source>
        <strain evidence="4">YMF1.00031</strain>
    </source>
</reference>
<sequence>MVLNDATLILNERDINLAAPSQMLTLLQTTRQPFFIFFIATNDQTGDQWITDSGNALIKLYNLFENDPKRHNLAIVQVGSKQDWQNNDHPVKKKWKITQIPTILRFELVTVSGEAFYHTRKLIGLECLDENMLVLIRDGPMEGIPSDWDRWRAKFYQKETDLDADVWEYEFDAEKAENSKSGSKGKDKPDKTTKEAKALTAPVTASSTLNRIQSLSSSSDESNIFLGLI</sequence>
<feature type="region of interest" description="Disordered" evidence="2">
    <location>
        <begin position="177"/>
        <end position="202"/>
    </location>
</feature>
<organism evidence="4 5">
    <name type="scientific">Drechslerella dactyloides</name>
    <name type="common">Nematode-trapping fungus</name>
    <name type="synonym">Arthrobotrys dactyloides</name>
    <dbReference type="NCBI Taxonomy" id="74499"/>
    <lineage>
        <taxon>Eukaryota</taxon>
        <taxon>Fungi</taxon>
        <taxon>Dikarya</taxon>
        <taxon>Ascomycota</taxon>
        <taxon>Pezizomycotina</taxon>
        <taxon>Orbiliomycetes</taxon>
        <taxon>Orbiliales</taxon>
        <taxon>Orbiliaceae</taxon>
        <taxon>Drechslerella</taxon>
    </lineage>
</organism>
<protein>
    <recommendedName>
        <fullName evidence="3">Thioredoxin domain-containing protein</fullName>
    </recommendedName>
</protein>
<evidence type="ECO:0000256" key="1">
    <source>
        <dbReference type="ARBA" id="ARBA00008987"/>
    </source>
</evidence>
<evidence type="ECO:0000259" key="3">
    <source>
        <dbReference type="Pfam" id="PF06110"/>
    </source>
</evidence>
<dbReference type="GO" id="GO:0047134">
    <property type="term" value="F:protein-disulfide reductase [NAD(P)H] activity"/>
    <property type="evidence" value="ECO:0007669"/>
    <property type="project" value="InterPro"/>
</dbReference>
<evidence type="ECO:0000256" key="2">
    <source>
        <dbReference type="SAM" id="MobiDB-lite"/>
    </source>
</evidence>
<dbReference type="Proteomes" id="UP001221413">
    <property type="component" value="Unassembled WGS sequence"/>
</dbReference>
<comment type="similarity">
    <text evidence="1">Belongs to the thioredoxin family.</text>
</comment>
<dbReference type="PANTHER" id="PTHR12452">
    <property type="entry name" value="42-9-9 PROTEIN-RELATED"/>
    <property type="match status" value="1"/>
</dbReference>
<evidence type="ECO:0000313" key="4">
    <source>
        <dbReference type="EMBL" id="KAJ6258367.1"/>
    </source>
</evidence>
<dbReference type="Pfam" id="PF06110">
    <property type="entry name" value="TXD17-like_Trx"/>
    <property type="match status" value="1"/>
</dbReference>
<dbReference type="Gene3D" id="3.40.30.10">
    <property type="entry name" value="Glutaredoxin"/>
    <property type="match status" value="1"/>
</dbReference>